<protein>
    <recommendedName>
        <fullName evidence="10">Ionotropic receptor</fullName>
    </recommendedName>
</protein>
<proteinExistence type="predicted"/>
<evidence type="ECO:0000256" key="3">
    <source>
        <dbReference type="ARBA" id="ARBA00022692"/>
    </source>
</evidence>
<feature type="transmembrane region" description="Helical" evidence="8">
    <location>
        <begin position="301"/>
        <end position="333"/>
    </location>
</feature>
<dbReference type="STRING" id="62324.A0A182RDD5"/>
<dbReference type="EnsemblMetazoa" id="AFUN004207-RA">
    <property type="protein sequence ID" value="AFUN004207-PA"/>
    <property type="gene ID" value="AFUN004207"/>
</dbReference>
<keyword evidence="3 8" id="KW-0812">Transmembrane</keyword>
<evidence type="ECO:0000256" key="6">
    <source>
        <dbReference type="ARBA" id="ARBA00023170"/>
    </source>
</evidence>
<organism evidence="9">
    <name type="scientific">Anopheles funestus</name>
    <name type="common">African malaria mosquito</name>
    <dbReference type="NCBI Taxonomy" id="62324"/>
    <lineage>
        <taxon>Eukaryota</taxon>
        <taxon>Metazoa</taxon>
        <taxon>Ecdysozoa</taxon>
        <taxon>Arthropoda</taxon>
        <taxon>Hexapoda</taxon>
        <taxon>Insecta</taxon>
        <taxon>Pterygota</taxon>
        <taxon>Neoptera</taxon>
        <taxon>Endopterygota</taxon>
        <taxon>Diptera</taxon>
        <taxon>Nematocera</taxon>
        <taxon>Culicoidea</taxon>
        <taxon>Culicidae</taxon>
        <taxon>Anophelinae</taxon>
        <taxon>Anopheles</taxon>
    </lineage>
</organism>
<evidence type="ECO:0008006" key="10">
    <source>
        <dbReference type="Google" id="ProtNLM"/>
    </source>
</evidence>
<evidence type="ECO:0000256" key="2">
    <source>
        <dbReference type="ARBA" id="ARBA00022475"/>
    </source>
</evidence>
<keyword evidence="7" id="KW-0325">Glycoprotein</keyword>
<name>A0A182RDD5_ANOFN</name>
<dbReference type="VEuPathDB" id="VectorBase:AFUN004207"/>
<sequence>MCFAFSAMFCLTVQQADRLEDITAYLSHLTYTVQKEHLGVFNCWLLEFSNNASHSTVLNSLAHKLSAQHAGLLQANHQGNYVPTLREPNMVIIMWEKQEELIGNINTHQWIANIPPECPTIVLFDCSCDAAQPQQIGTYFVTRNVLYFALIAINEDATFTFHYLPLRITTHSGFPKLNELFFDRVKTIQYNRFTAAYIADFYTINVCDSLVGEDMKLFTLFAETEQFVANFVQLQCNRSETISLCLSRYDRIHFFVNRLFLEHYNKFAVSSTTMAQIAIATPRGRLLTVWEILLKPFQLSAWTVIFSVLVAFQLVQLCSPTLFANNILALALFGFEKRKLRLTKYGEKIAAIALIIFFFQLKCAYEAKLVSYLTETPHLPDAVSVEDLRDQNITVYYKNVNIDYVDKLAGMVATHDGDKFFYDGITLMENREVLVAEKLFADSIEGYGMLYTILPENILEILPFYAFGTNSLYRKRFHKYQQRVFEAGMQIHWRRERFNCFLLHIVSAQHERGAKKRADVTIRYEHLKPLVLFFLAQWAMEIVVFLGEMIIGRFGA</sequence>
<reference evidence="9" key="1">
    <citation type="submission" date="2020-05" db="UniProtKB">
        <authorList>
            <consortium name="EnsemblMetazoa"/>
        </authorList>
    </citation>
    <scope>IDENTIFICATION</scope>
    <source>
        <strain evidence="9">FUMOZ</strain>
    </source>
</reference>
<evidence type="ECO:0000313" key="9">
    <source>
        <dbReference type="EnsemblMetazoa" id="AFUN004207-PA"/>
    </source>
</evidence>
<evidence type="ECO:0000256" key="7">
    <source>
        <dbReference type="ARBA" id="ARBA00023180"/>
    </source>
</evidence>
<keyword evidence="6" id="KW-0675">Receptor</keyword>
<dbReference type="PANTHER" id="PTHR42643:SF41">
    <property type="entry name" value="IONOTROPIC RECEPTOR 20A-RELATED"/>
    <property type="match status" value="1"/>
</dbReference>
<dbReference type="InterPro" id="IPR052192">
    <property type="entry name" value="Insect_Ionotropic_Sensory_Rcpt"/>
</dbReference>
<evidence type="ECO:0000256" key="1">
    <source>
        <dbReference type="ARBA" id="ARBA00004651"/>
    </source>
</evidence>
<evidence type="ECO:0000256" key="4">
    <source>
        <dbReference type="ARBA" id="ARBA00022989"/>
    </source>
</evidence>
<dbReference type="PANTHER" id="PTHR42643">
    <property type="entry name" value="IONOTROPIC RECEPTOR 20A-RELATED"/>
    <property type="match status" value="1"/>
</dbReference>
<evidence type="ECO:0000256" key="8">
    <source>
        <dbReference type="SAM" id="Phobius"/>
    </source>
</evidence>
<dbReference type="AlphaFoldDB" id="A0A182RDD5"/>
<accession>A0A182RDD5</accession>
<evidence type="ECO:0000256" key="5">
    <source>
        <dbReference type="ARBA" id="ARBA00023136"/>
    </source>
</evidence>
<dbReference type="GO" id="GO:0005886">
    <property type="term" value="C:plasma membrane"/>
    <property type="evidence" value="ECO:0007669"/>
    <property type="project" value="UniProtKB-SubCell"/>
</dbReference>
<feature type="transmembrane region" description="Helical" evidence="8">
    <location>
        <begin position="530"/>
        <end position="551"/>
    </location>
</feature>
<keyword evidence="2" id="KW-1003">Cell membrane</keyword>
<keyword evidence="5 8" id="KW-0472">Membrane</keyword>
<comment type="subcellular location">
    <subcellularLocation>
        <location evidence="1">Cell membrane</location>
        <topology evidence="1">Multi-pass membrane protein</topology>
    </subcellularLocation>
</comment>
<keyword evidence="4 8" id="KW-1133">Transmembrane helix</keyword>
<dbReference type="VEuPathDB" id="VectorBase:AFUN2_001540"/>